<evidence type="ECO:0000313" key="11">
    <source>
        <dbReference type="Proteomes" id="UP001474120"/>
    </source>
</evidence>
<evidence type="ECO:0000313" key="10">
    <source>
        <dbReference type="EMBL" id="MEL4454330.1"/>
    </source>
</evidence>
<protein>
    <submittedName>
        <fullName evidence="10">Sugar MFS transporter</fullName>
    </submittedName>
</protein>
<proteinExistence type="inferred from homology"/>
<evidence type="ECO:0000256" key="8">
    <source>
        <dbReference type="SAM" id="Phobius"/>
    </source>
</evidence>
<feature type="transmembrane region" description="Helical" evidence="8">
    <location>
        <begin position="407"/>
        <end position="424"/>
    </location>
</feature>
<comment type="subcellular location">
    <subcellularLocation>
        <location evidence="2">Cell inner membrane</location>
        <topology evidence="2">Multi-pass membrane protein</topology>
    </subcellularLocation>
</comment>
<feature type="transmembrane region" description="Helical" evidence="8">
    <location>
        <begin position="7"/>
        <end position="26"/>
    </location>
</feature>
<comment type="function">
    <text evidence="1">Intake of glucose and galactose.</text>
</comment>
<keyword evidence="6 8" id="KW-1133">Transmembrane helix</keyword>
<feature type="transmembrane region" description="Helical" evidence="8">
    <location>
        <begin position="276"/>
        <end position="297"/>
    </location>
</feature>
<keyword evidence="5 8" id="KW-0812">Transmembrane</keyword>
<name>A0ABU9L001_9FLAO</name>
<keyword evidence="7 8" id="KW-0472">Membrane</keyword>
<organism evidence="10 11">
    <name type="scientific">Lutimonas vermicola</name>
    <dbReference type="NCBI Taxonomy" id="414288"/>
    <lineage>
        <taxon>Bacteria</taxon>
        <taxon>Pseudomonadati</taxon>
        <taxon>Bacteroidota</taxon>
        <taxon>Flavobacteriia</taxon>
        <taxon>Flavobacteriales</taxon>
        <taxon>Flavobacteriaceae</taxon>
        <taxon>Lutimonas</taxon>
    </lineage>
</organism>
<dbReference type="InterPro" id="IPR050375">
    <property type="entry name" value="MFS_TsgA-like"/>
</dbReference>
<accession>A0ABU9L001</accession>
<evidence type="ECO:0000256" key="3">
    <source>
        <dbReference type="ARBA" id="ARBA00009120"/>
    </source>
</evidence>
<feature type="transmembrane region" description="Helical" evidence="8">
    <location>
        <begin position="329"/>
        <end position="350"/>
    </location>
</feature>
<feature type="transmembrane region" description="Helical" evidence="8">
    <location>
        <begin position="75"/>
        <end position="93"/>
    </location>
</feature>
<dbReference type="InterPro" id="IPR011701">
    <property type="entry name" value="MFS"/>
</dbReference>
<dbReference type="InterPro" id="IPR005964">
    <property type="entry name" value="Glc/Gal_transptr_bac"/>
</dbReference>
<dbReference type="PROSITE" id="PS50850">
    <property type="entry name" value="MFS"/>
    <property type="match status" value="1"/>
</dbReference>
<gene>
    <name evidence="10" type="ORF">AABB81_00370</name>
</gene>
<dbReference type="SUPFAM" id="SSF103473">
    <property type="entry name" value="MFS general substrate transporter"/>
    <property type="match status" value="1"/>
</dbReference>
<feature type="transmembrane region" description="Helical" evidence="8">
    <location>
        <begin position="46"/>
        <end position="68"/>
    </location>
</feature>
<feature type="domain" description="Major facilitator superfamily (MFS) profile" evidence="9">
    <location>
        <begin position="9"/>
        <end position="433"/>
    </location>
</feature>
<dbReference type="Proteomes" id="UP001474120">
    <property type="component" value="Unassembled WGS sequence"/>
</dbReference>
<dbReference type="CDD" id="cd17394">
    <property type="entry name" value="MFS_FucP_like"/>
    <property type="match status" value="1"/>
</dbReference>
<keyword evidence="4" id="KW-1003">Cell membrane</keyword>
<sequence length="433" mass="46278">MSKSSSFVPLMIIAALFFIFGFVTWINGALIPFMKTINELTAAQSYLVASASYISFVVMALPSSAILAKTGYRKGMSIGLFVMAIGALVFIPAANARTYWLFLLGIFIQGAGMTLLQTAANPYVTILGPIESAAKRISVMGIANKVAGALGSLIFGALLLSGIDEVNEKLKTVSGEEKNQLLDTMADSVFVPYLVMAVVLMILGFMIRKAPLPHVEATPIKDEVKGKSAKTSIFQFPQLILGVIALFMYVGVEVIAGDSIIAYGLSLGMPVSEAKWFTTFTLFAMVGTYGLGVILIPKYMSQTTALKLSGILGIVLSLVIVNTSGFNSVLLVASLGIANALVWPAIWPLAIDGLGKFTKTGAAFLIMAISGGAILTPLYGKLVDYLKEVYLADGMEEVVATAHSANQGYWILLPAYIIIFLYAFKGHKIKSWS</sequence>
<evidence type="ECO:0000256" key="6">
    <source>
        <dbReference type="ARBA" id="ARBA00022989"/>
    </source>
</evidence>
<dbReference type="RefSeq" id="WP_342157848.1">
    <property type="nucleotide sequence ID" value="NZ_JBCDNA010000001.1"/>
</dbReference>
<feature type="transmembrane region" description="Helical" evidence="8">
    <location>
        <begin position="362"/>
        <end position="380"/>
    </location>
</feature>
<dbReference type="PANTHER" id="PTHR43702">
    <property type="entry name" value="L-FUCOSE-PROTON SYMPORTER"/>
    <property type="match status" value="1"/>
</dbReference>
<keyword evidence="11" id="KW-1185">Reference proteome</keyword>
<evidence type="ECO:0000259" key="9">
    <source>
        <dbReference type="PROSITE" id="PS50850"/>
    </source>
</evidence>
<dbReference type="Gene3D" id="1.20.1250.20">
    <property type="entry name" value="MFS general substrate transporter like domains"/>
    <property type="match status" value="2"/>
</dbReference>
<comment type="caution">
    <text evidence="10">The sequence shown here is derived from an EMBL/GenBank/DDBJ whole genome shotgun (WGS) entry which is preliminary data.</text>
</comment>
<feature type="transmembrane region" description="Helical" evidence="8">
    <location>
        <begin position="137"/>
        <end position="160"/>
    </location>
</feature>
<dbReference type="EMBL" id="JBCDNA010000001">
    <property type="protein sequence ID" value="MEL4454330.1"/>
    <property type="molecule type" value="Genomic_DNA"/>
</dbReference>
<evidence type="ECO:0000256" key="2">
    <source>
        <dbReference type="ARBA" id="ARBA00004429"/>
    </source>
</evidence>
<evidence type="ECO:0000256" key="5">
    <source>
        <dbReference type="ARBA" id="ARBA00022692"/>
    </source>
</evidence>
<feature type="transmembrane region" description="Helical" evidence="8">
    <location>
        <begin position="304"/>
        <end position="323"/>
    </location>
</feature>
<dbReference type="PANTHER" id="PTHR43702:SF12">
    <property type="entry name" value="N-ACETYL GLUCOSAMINE TRANSPORTER NAGP"/>
    <property type="match status" value="1"/>
</dbReference>
<dbReference type="Pfam" id="PF07690">
    <property type="entry name" value="MFS_1"/>
    <property type="match status" value="1"/>
</dbReference>
<feature type="transmembrane region" description="Helical" evidence="8">
    <location>
        <begin position="99"/>
        <end position="116"/>
    </location>
</feature>
<feature type="transmembrane region" description="Helical" evidence="8">
    <location>
        <begin position="190"/>
        <end position="207"/>
    </location>
</feature>
<dbReference type="InterPro" id="IPR020846">
    <property type="entry name" value="MFS_dom"/>
</dbReference>
<evidence type="ECO:0000256" key="7">
    <source>
        <dbReference type="ARBA" id="ARBA00023136"/>
    </source>
</evidence>
<evidence type="ECO:0000256" key="4">
    <source>
        <dbReference type="ARBA" id="ARBA00022475"/>
    </source>
</evidence>
<comment type="similarity">
    <text evidence="3">Belongs to the major facilitator superfamily. FHS transporter (TC 2.A.1.7) family.</text>
</comment>
<feature type="transmembrane region" description="Helical" evidence="8">
    <location>
        <begin position="239"/>
        <end position="264"/>
    </location>
</feature>
<dbReference type="InterPro" id="IPR036259">
    <property type="entry name" value="MFS_trans_sf"/>
</dbReference>
<evidence type="ECO:0000256" key="1">
    <source>
        <dbReference type="ARBA" id="ARBA00003321"/>
    </source>
</evidence>
<reference evidence="10 11" key="1">
    <citation type="submission" date="2024-04" db="EMBL/GenBank/DDBJ databases">
        <title>whole genome sequencing of Lutimonas vermicola strain IMCC1616.</title>
        <authorList>
            <person name="Bae S.S."/>
        </authorList>
    </citation>
    <scope>NUCLEOTIDE SEQUENCE [LARGE SCALE GENOMIC DNA]</scope>
    <source>
        <strain evidence="10 11">IMCC1616</strain>
    </source>
</reference>
<dbReference type="NCBIfam" id="TIGR01272">
    <property type="entry name" value="gluP"/>
    <property type="match status" value="1"/>
</dbReference>